<sequence length="171" mass="18850">MAEELTTEDGGKKKSKLMLIIIVAVVLLLGGGGGAYYFLFMGDEQSAETDDTEASAEMSESTENEGRAIYVAMPRPFQFNAPGAARERLVQIEVQLMVRGAENEERAQRHIPMIEGNLLQVFSAANADDLVTELGKKELRTKSTSQVRQILNELENNPVVEQVLFTGFVIQ</sequence>
<keyword evidence="10" id="KW-0997">Cell inner membrane</keyword>
<keyword evidence="7 10" id="KW-0283">Flagellar rotation</keyword>
<protein>
    <recommendedName>
        <fullName evidence="10">Flagellar protein FliL</fullName>
    </recommendedName>
</protein>
<dbReference type="InterPro" id="IPR005503">
    <property type="entry name" value="FliL"/>
</dbReference>
<evidence type="ECO:0000256" key="1">
    <source>
        <dbReference type="ARBA" id="ARBA00002254"/>
    </source>
</evidence>
<dbReference type="NCBIfam" id="NF004285">
    <property type="entry name" value="PRK05696.1"/>
    <property type="match status" value="1"/>
</dbReference>
<evidence type="ECO:0000256" key="6">
    <source>
        <dbReference type="ARBA" id="ARBA00022692"/>
    </source>
</evidence>
<keyword evidence="11" id="KW-0282">Flagellum</keyword>
<organism evidence="11 12">
    <name type="scientific">Glaciecola petra</name>
    <dbReference type="NCBI Taxonomy" id="3075602"/>
    <lineage>
        <taxon>Bacteria</taxon>
        <taxon>Pseudomonadati</taxon>
        <taxon>Pseudomonadota</taxon>
        <taxon>Gammaproteobacteria</taxon>
        <taxon>Alteromonadales</taxon>
        <taxon>Alteromonadaceae</taxon>
        <taxon>Glaciecola</taxon>
    </lineage>
</organism>
<gene>
    <name evidence="11" type="primary">fliL</name>
    <name evidence="11" type="ORF">RM552_03015</name>
</gene>
<evidence type="ECO:0000256" key="7">
    <source>
        <dbReference type="ARBA" id="ARBA00022779"/>
    </source>
</evidence>
<keyword evidence="11" id="KW-0966">Cell projection</keyword>
<evidence type="ECO:0000313" key="12">
    <source>
        <dbReference type="Proteomes" id="UP001253545"/>
    </source>
</evidence>
<evidence type="ECO:0000256" key="8">
    <source>
        <dbReference type="ARBA" id="ARBA00022989"/>
    </source>
</evidence>
<dbReference type="Proteomes" id="UP001253545">
    <property type="component" value="Unassembled WGS sequence"/>
</dbReference>
<evidence type="ECO:0000256" key="3">
    <source>
        <dbReference type="ARBA" id="ARBA00008281"/>
    </source>
</evidence>
<accession>A0ABU2ZMH3</accession>
<evidence type="ECO:0000256" key="5">
    <source>
        <dbReference type="ARBA" id="ARBA00022500"/>
    </source>
</evidence>
<reference evidence="11 12" key="1">
    <citation type="submission" date="2023-09" db="EMBL/GenBank/DDBJ databases">
        <authorList>
            <person name="Rey-Velasco X."/>
        </authorList>
    </citation>
    <scope>NUCLEOTIDE SEQUENCE [LARGE SCALE GENOMIC DNA]</scope>
    <source>
        <strain evidence="11 12">P117</strain>
    </source>
</reference>
<comment type="function">
    <text evidence="1 10">Controls the rotational direction of flagella during chemotaxis.</text>
</comment>
<dbReference type="RefSeq" id="WP_311367310.1">
    <property type="nucleotide sequence ID" value="NZ_JAVRHX010000001.1"/>
</dbReference>
<dbReference type="Pfam" id="PF03748">
    <property type="entry name" value="FliL"/>
    <property type="match status" value="1"/>
</dbReference>
<evidence type="ECO:0000313" key="11">
    <source>
        <dbReference type="EMBL" id="MDT0593815.1"/>
    </source>
</evidence>
<comment type="subcellular location">
    <subcellularLocation>
        <location evidence="10">Cell inner membrane</location>
    </subcellularLocation>
    <subcellularLocation>
        <location evidence="2">Cell membrane</location>
        <topology evidence="2">Single-pass membrane protein</topology>
    </subcellularLocation>
</comment>
<keyword evidence="5 10" id="KW-0145">Chemotaxis</keyword>
<dbReference type="PANTHER" id="PTHR35091:SF2">
    <property type="entry name" value="FLAGELLAR PROTEIN FLIL"/>
    <property type="match status" value="1"/>
</dbReference>
<keyword evidence="12" id="KW-1185">Reference proteome</keyword>
<keyword evidence="4" id="KW-1003">Cell membrane</keyword>
<comment type="similarity">
    <text evidence="3 10">Belongs to the FliL family.</text>
</comment>
<comment type="caution">
    <text evidence="11">The sequence shown here is derived from an EMBL/GenBank/DDBJ whole genome shotgun (WGS) entry which is preliminary data.</text>
</comment>
<keyword evidence="11" id="KW-0969">Cilium</keyword>
<keyword evidence="9 10" id="KW-0472">Membrane</keyword>
<keyword evidence="8 10" id="KW-1133">Transmembrane helix</keyword>
<feature type="transmembrane region" description="Helical" evidence="10">
    <location>
        <begin position="17"/>
        <end position="39"/>
    </location>
</feature>
<evidence type="ECO:0000256" key="4">
    <source>
        <dbReference type="ARBA" id="ARBA00022475"/>
    </source>
</evidence>
<proteinExistence type="inferred from homology"/>
<evidence type="ECO:0000256" key="2">
    <source>
        <dbReference type="ARBA" id="ARBA00004162"/>
    </source>
</evidence>
<evidence type="ECO:0000256" key="9">
    <source>
        <dbReference type="ARBA" id="ARBA00023136"/>
    </source>
</evidence>
<keyword evidence="6 10" id="KW-0812">Transmembrane</keyword>
<dbReference type="EMBL" id="JAVRHX010000001">
    <property type="protein sequence ID" value="MDT0593815.1"/>
    <property type="molecule type" value="Genomic_DNA"/>
</dbReference>
<evidence type="ECO:0000256" key="10">
    <source>
        <dbReference type="RuleBase" id="RU364125"/>
    </source>
</evidence>
<dbReference type="PANTHER" id="PTHR35091">
    <property type="entry name" value="FLAGELLAR PROTEIN FLIL"/>
    <property type="match status" value="1"/>
</dbReference>
<name>A0ABU2ZMH3_9ALTE</name>